<dbReference type="Pfam" id="PF02381">
    <property type="entry name" value="MraZ"/>
    <property type="match status" value="1"/>
</dbReference>
<dbReference type="InterPro" id="IPR007159">
    <property type="entry name" value="SpoVT-AbrB_dom"/>
</dbReference>
<keyword evidence="2 7" id="KW-0963">Cytoplasm</keyword>
<dbReference type="InterPro" id="IPR035644">
    <property type="entry name" value="MraZ_C"/>
</dbReference>
<dbReference type="PROSITE" id="PS51740">
    <property type="entry name" value="SPOVT_ABRB"/>
    <property type="match status" value="1"/>
</dbReference>
<evidence type="ECO:0000256" key="6">
    <source>
        <dbReference type="ARBA" id="ARBA00023163"/>
    </source>
</evidence>
<dbReference type="InterPro" id="IPR037914">
    <property type="entry name" value="SpoVT-AbrB_sf"/>
</dbReference>
<dbReference type="OrthoDB" id="269168at2"/>
<organism evidence="9 10">
    <name type="scientific">Aeoliella mucimassa</name>
    <dbReference type="NCBI Taxonomy" id="2527972"/>
    <lineage>
        <taxon>Bacteria</taxon>
        <taxon>Pseudomonadati</taxon>
        <taxon>Planctomycetota</taxon>
        <taxon>Planctomycetia</taxon>
        <taxon>Pirellulales</taxon>
        <taxon>Lacipirellulaceae</taxon>
        <taxon>Aeoliella</taxon>
    </lineage>
</organism>
<dbReference type="GO" id="GO:0005737">
    <property type="term" value="C:cytoplasm"/>
    <property type="evidence" value="ECO:0007669"/>
    <property type="project" value="UniProtKB-UniRule"/>
</dbReference>
<dbReference type="InterPro" id="IPR003444">
    <property type="entry name" value="MraZ"/>
</dbReference>
<dbReference type="RefSeq" id="WP_145249632.1">
    <property type="nucleotide sequence ID" value="NZ_CP036278.1"/>
</dbReference>
<evidence type="ECO:0000313" key="9">
    <source>
        <dbReference type="EMBL" id="QDU58083.1"/>
    </source>
</evidence>
<keyword evidence="10" id="KW-1185">Reference proteome</keyword>
<accession>A0A518ATM7</accession>
<keyword evidence="5 7" id="KW-0238">DNA-binding</keyword>
<dbReference type="AlphaFoldDB" id="A0A518ATM7"/>
<dbReference type="GO" id="GO:0003677">
    <property type="term" value="F:DNA binding"/>
    <property type="evidence" value="ECO:0007669"/>
    <property type="project" value="UniProtKB-UniRule"/>
</dbReference>
<dbReference type="CDD" id="cd16321">
    <property type="entry name" value="MraZ_C"/>
    <property type="match status" value="1"/>
</dbReference>
<dbReference type="KEGG" id="amuc:Pan181_43090"/>
<reference evidence="9 10" key="1">
    <citation type="submission" date="2019-02" db="EMBL/GenBank/DDBJ databases">
        <title>Deep-cultivation of Planctomycetes and their phenomic and genomic characterization uncovers novel biology.</title>
        <authorList>
            <person name="Wiegand S."/>
            <person name="Jogler M."/>
            <person name="Boedeker C."/>
            <person name="Pinto D."/>
            <person name="Vollmers J."/>
            <person name="Rivas-Marin E."/>
            <person name="Kohn T."/>
            <person name="Peeters S.H."/>
            <person name="Heuer A."/>
            <person name="Rast P."/>
            <person name="Oberbeckmann S."/>
            <person name="Bunk B."/>
            <person name="Jeske O."/>
            <person name="Meyerdierks A."/>
            <person name="Storesund J.E."/>
            <person name="Kallscheuer N."/>
            <person name="Luecker S."/>
            <person name="Lage O.M."/>
            <person name="Pohl T."/>
            <person name="Merkel B.J."/>
            <person name="Hornburger P."/>
            <person name="Mueller R.-W."/>
            <person name="Bruemmer F."/>
            <person name="Labrenz M."/>
            <person name="Spormann A.M."/>
            <person name="Op den Camp H."/>
            <person name="Overmann J."/>
            <person name="Amann R."/>
            <person name="Jetten M.S.M."/>
            <person name="Mascher T."/>
            <person name="Medema M.H."/>
            <person name="Devos D.P."/>
            <person name="Kaster A.-K."/>
            <person name="Ovreas L."/>
            <person name="Rohde M."/>
            <person name="Galperin M.Y."/>
            <person name="Jogler C."/>
        </authorList>
    </citation>
    <scope>NUCLEOTIDE SEQUENCE [LARGE SCALE GENOMIC DNA]</scope>
    <source>
        <strain evidence="9 10">Pan181</strain>
    </source>
</reference>
<evidence type="ECO:0000256" key="3">
    <source>
        <dbReference type="ARBA" id="ARBA00022737"/>
    </source>
</evidence>
<proteinExistence type="inferred from homology"/>
<evidence type="ECO:0000259" key="8">
    <source>
        <dbReference type="PROSITE" id="PS51740"/>
    </source>
</evidence>
<evidence type="ECO:0000256" key="1">
    <source>
        <dbReference type="ARBA" id="ARBA00013860"/>
    </source>
</evidence>
<evidence type="ECO:0000256" key="4">
    <source>
        <dbReference type="ARBA" id="ARBA00023015"/>
    </source>
</evidence>
<comment type="subcellular location">
    <subcellularLocation>
        <location evidence="7">Cytoplasm</location>
        <location evidence="7">Nucleoid</location>
    </subcellularLocation>
</comment>
<name>A0A518ATM7_9BACT</name>
<dbReference type="SUPFAM" id="SSF89447">
    <property type="entry name" value="AbrB/MazE/MraZ-like"/>
    <property type="match status" value="1"/>
</dbReference>
<keyword evidence="6 7" id="KW-0804">Transcription</keyword>
<dbReference type="Gene3D" id="3.40.1550.20">
    <property type="entry name" value="Transcriptional regulator MraZ domain"/>
    <property type="match status" value="1"/>
</dbReference>
<sequence>MPSVEGLLLGEVTRSLDDRFRLSLPGEMVSGLTSDDESVDRCLLAKERRGCLSLWNLAKWQKHLDNGIALVRSKIEAGKLDGRVAEVQQLGRLLSTRHREVPLAGRGRLVIPEGFREFLGVEPGGTVVLVGAAVCVEIWHPDHWAGTIGDEMPTFRELFDQLSS</sequence>
<comment type="subunit">
    <text evidence="7">Forms oligomers.</text>
</comment>
<evidence type="ECO:0000256" key="2">
    <source>
        <dbReference type="ARBA" id="ARBA00022490"/>
    </source>
</evidence>
<feature type="domain" description="SpoVT-AbrB" evidence="8">
    <location>
        <begin position="98"/>
        <end position="143"/>
    </location>
</feature>
<dbReference type="InterPro" id="IPR038619">
    <property type="entry name" value="MraZ_sf"/>
</dbReference>
<dbReference type="HAMAP" id="MF_01008">
    <property type="entry name" value="MraZ"/>
    <property type="match status" value="1"/>
</dbReference>
<dbReference type="InterPro" id="IPR020603">
    <property type="entry name" value="MraZ_dom"/>
</dbReference>
<evidence type="ECO:0000256" key="5">
    <source>
        <dbReference type="ARBA" id="ARBA00023125"/>
    </source>
</evidence>
<evidence type="ECO:0000256" key="7">
    <source>
        <dbReference type="HAMAP-Rule" id="MF_01008"/>
    </source>
</evidence>
<comment type="similarity">
    <text evidence="7">Belongs to the MraZ family.</text>
</comment>
<dbReference type="Proteomes" id="UP000315750">
    <property type="component" value="Chromosome"/>
</dbReference>
<keyword evidence="3" id="KW-0677">Repeat</keyword>
<dbReference type="GO" id="GO:0009295">
    <property type="term" value="C:nucleoid"/>
    <property type="evidence" value="ECO:0007669"/>
    <property type="project" value="UniProtKB-SubCell"/>
</dbReference>
<protein>
    <recommendedName>
        <fullName evidence="1 7">Transcriptional regulator MraZ</fullName>
    </recommendedName>
</protein>
<dbReference type="GO" id="GO:0003700">
    <property type="term" value="F:DNA-binding transcription factor activity"/>
    <property type="evidence" value="ECO:0007669"/>
    <property type="project" value="UniProtKB-UniRule"/>
</dbReference>
<keyword evidence="4 7" id="KW-0805">Transcription regulation</keyword>
<evidence type="ECO:0000313" key="10">
    <source>
        <dbReference type="Proteomes" id="UP000315750"/>
    </source>
</evidence>
<gene>
    <name evidence="7" type="primary">mraZ</name>
    <name evidence="9" type="ORF">Pan181_43090</name>
</gene>
<dbReference type="EMBL" id="CP036278">
    <property type="protein sequence ID" value="QDU58083.1"/>
    <property type="molecule type" value="Genomic_DNA"/>
</dbReference>